<dbReference type="eggNOG" id="ENOG5032ZTT">
    <property type="taxonomic scope" value="Bacteria"/>
</dbReference>
<keyword evidence="2" id="KW-1185">Reference proteome</keyword>
<dbReference type="KEGG" id="cly:Celly_1481"/>
<evidence type="ECO:0008006" key="3">
    <source>
        <dbReference type="Google" id="ProtNLM"/>
    </source>
</evidence>
<name>F0RIH7_CELLC</name>
<reference evidence="1 2" key="1">
    <citation type="journal article" date="2011" name="Stand. Genomic Sci.">
        <title>Complete genome sequence of Cellulophaga lytica type strain (LIM- 21).</title>
        <authorList>
            <person name="Pati A."/>
            <person name="Abt B."/>
            <person name="Teshima H."/>
            <person name="Nolan M."/>
            <person name="Lapidus A."/>
            <person name="Lucas S."/>
            <person name="Hammon N."/>
            <person name="Deshpande S."/>
            <person name="Cheng J.F."/>
            <person name="Tapia R."/>
            <person name="Han C."/>
            <person name="Goodwin L."/>
            <person name="Pitluck S."/>
            <person name="Liolios K."/>
            <person name="Pagani I."/>
            <person name="Mavromatis K."/>
            <person name="Ovchinikova G."/>
            <person name="Chen A."/>
            <person name="Palaniappan K."/>
            <person name="Land M."/>
            <person name="Hauser L."/>
            <person name="Jeffries C.D."/>
            <person name="Detter J.C."/>
            <person name="Brambilla E.M."/>
            <person name="Kannan K.P."/>
            <person name="Rohde M."/>
            <person name="Spring S."/>
            <person name="Goker M."/>
            <person name="Woyke T."/>
            <person name="Bristow J."/>
            <person name="Eisen J.A."/>
            <person name="Markowitz V."/>
            <person name="Hugenholtz P."/>
            <person name="Kyrpides N.C."/>
            <person name="Klenk H.P."/>
            <person name="Ivanova N."/>
        </authorList>
    </citation>
    <scope>NUCLEOTIDE SEQUENCE [LARGE SCALE GENOMIC DNA]</scope>
    <source>
        <strain evidence="2">ATCC 23178 / DSM 7489 / JCM 8516 / NBRC 14961 / NCIMB 1423 / VKM B-1433 / Cy l20</strain>
    </source>
</reference>
<dbReference type="SUPFAM" id="SSF82185">
    <property type="entry name" value="Histone H3 K4-specific methyltransferase SET7/9 N-terminal domain"/>
    <property type="match status" value="1"/>
</dbReference>
<evidence type="ECO:0000313" key="2">
    <source>
        <dbReference type="Proteomes" id="UP000007487"/>
    </source>
</evidence>
<sequence>MKKNLVLILFLSLFYLSRLSSQQLIDYEDIYLENNLAYKYNDEKLFSGIAQIKKKNGQISYELEYDKGVILSQKIYARKKDKGLLREIIYDPQKPYKELKQLRYFSDVEETKYFDDKGKRKLIEQRRNGLLFYSCEYLNGKKNGRQICFNDDGTKTIVEFSNGKKLTNDNKGYN</sequence>
<organism evidence="1 2">
    <name type="scientific">Cellulophaga lytica (strain ATCC 23178 / DSM 7489 / JCM 8516 / NBRC 14961 / NCIMB 1423 / VKM B-1433 / Cy l20)</name>
    <dbReference type="NCBI Taxonomy" id="867900"/>
    <lineage>
        <taxon>Bacteria</taxon>
        <taxon>Pseudomonadati</taxon>
        <taxon>Bacteroidota</taxon>
        <taxon>Flavobacteriia</taxon>
        <taxon>Flavobacteriales</taxon>
        <taxon>Flavobacteriaceae</taxon>
        <taxon>Cellulophaga</taxon>
    </lineage>
</organism>
<dbReference type="OrthoDB" id="1441261at2"/>
<gene>
    <name evidence="1" type="ordered locus">Celly_1481</name>
</gene>
<evidence type="ECO:0000313" key="1">
    <source>
        <dbReference type="EMBL" id="ADY29306.1"/>
    </source>
</evidence>
<accession>F0RIH7</accession>
<dbReference type="EMBL" id="CP002534">
    <property type="protein sequence ID" value="ADY29306.1"/>
    <property type="molecule type" value="Genomic_DNA"/>
</dbReference>
<protein>
    <recommendedName>
        <fullName evidence="3">MORN variant repeat-containing protein</fullName>
    </recommendedName>
</protein>
<dbReference type="HOGENOM" id="CLU_115784_0_0_10"/>
<proteinExistence type="predicted"/>
<dbReference type="STRING" id="867900.Celly_1481"/>
<dbReference type="AlphaFoldDB" id="F0RIH7"/>
<dbReference type="RefSeq" id="WP_013621053.1">
    <property type="nucleotide sequence ID" value="NC_015167.1"/>
</dbReference>
<dbReference type="Proteomes" id="UP000007487">
    <property type="component" value="Chromosome"/>
</dbReference>